<dbReference type="OrthoDB" id="445695at2759"/>
<keyword evidence="1" id="KW-0862">Zinc</keyword>
<dbReference type="RefSeq" id="XP_019019037.1">
    <property type="nucleotide sequence ID" value="XM_019160971.1"/>
</dbReference>
<dbReference type="EC" id="3.4.13.19" evidence="1"/>
<protein>
    <recommendedName>
        <fullName evidence="1">Dipeptidase</fullName>
        <ecNumber evidence="1">3.4.13.19</ecNumber>
    </recommendedName>
</protein>
<dbReference type="GO" id="GO:0046872">
    <property type="term" value="F:metal ion binding"/>
    <property type="evidence" value="ECO:0007669"/>
    <property type="project" value="UniProtKB-UniRule"/>
</dbReference>
<dbReference type="GeneID" id="30177658"/>
<keyword evidence="1" id="KW-0479">Metal-binding</keyword>
<keyword evidence="1" id="KW-0224">Dipeptidase</keyword>
<reference evidence="2 3" key="1">
    <citation type="journal article" date="2016" name="Proc. Natl. Acad. Sci. U.S.A.">
        <title>Comparative genomics of biotechnologically important yeasts.</title>
        <authorList>
            <person name="Riley R."/>
            <person name="Haridas S."/>
            <person name="Wolfe K.H."/>
            <person name="Lopes M.R."/>
            <person name="Hittinger C.T."/>
            <person name="Goeker M."/>
            <person name="Salamov A.A."/>
            <person name="Wisecaver J.H."/>
            <person name="Long T.M."/>
            <person name="Calvey C.H."/>
            <person name="Aerts A.L."/>
            <person name="Barry K.W."/>
            <person name="Choi C."/>
            <person name="Clum A."/>
            <person name="Coughlan A.Y."/>
            <person name="Deshpande S."/>
            <person name="Douglass A.P."/>
            <person name="Hanson S.J."/>
            <person name="Klenk H.-P."/>
            <person name="LaButti K.M."/>
            <person name="Lapidus A."/>
            <person name="Lindquist E.A."/>
            <person name="Lipzen A.M."/>
            <person name="Meier-Kolthoff J.P."/>
            <person name="Ohm R.A."/>
            <person name="Otillar R.P."/>
            <person name="Pangilinan J.L."/>
            <person name="Peng Y."/>
            <person name="Rokas A."/>
            <person name="Rosa C.A."/>
            <person name="Scheuner C."/>
            <person name="Sibirny A.A."/>
            <person name="Slot J.C."/>
            <person name="Stielow J.B."/>
            <person name="Sun H."/>
            <person name="Kurtzman C.P."/>
            <person name="Blackwell M."/>
            <person name="Grigoriev I.V."/>
            <person name="Jeffries T.W."/>
        </authorList>
    </citation>
    <scope>NUCLEOTIDE SEQUENCE [LARGE SCALE GENOMIC DNA]</scope>
    <source>
        <strain evidence="2 3">NRRL Y-2026</strain>
    </source>
</reference>
<dbReference type="Gene3D" id="3.20.20.140">
    <property type="entry name" value="Metal-dependent hydrolases"/>
    <property type="match status" value="1"/>
</dbReference>
<dbReference type="AlphaFoldDB" id="A0A1E3NP98"/>
<dbReference type="GO" id="GO:0070573">
    <property type="term" value="F:metallodipeptidase activity"/>
    <property type="evidence" value="ECO:0007669"/>
    <property type="project" value="InterPro"/>
</dbReference>
<keyword evidence="1" id="KW-0378">Hydrolase</keyword>
<keyword evidence="1" id="KW-0645">Protease</keyword>
<comment type="catalytic activity">
    <reaction evidence="1">
        <text>an L-aminoacyl-L-amino acid + H2O = 2 an L-alpha-amino acid</text>
        <dbReference type="Rhea" id="RHEA:48940"/>
        <dbReference type="ChEBI" id="CHEBI:15377"/>
        <dbReference type="ChEBI" id="CHEBI:59869"/>
        <dbReference type="ChEBI" id="CHEBI:77460"/>
        <dbReference type="EC" id="3.4.13.19"/>
    </reaction>
</comment>
<accession>A0A1E3NP98</accession>
<dbReference type="GO" id="GO:0006508">
    <property type="term" value="P:proteolysis"/>
    <property type="evidence" value="ECO:0007669"/>
    <property type="project" value="UniProtKB-KW"/>
</dbReference>
<dbReference type="Proteomes" id="UP000094455">
    <property type="component" value="Unassembled WGS sequence"/>
</dbReference>
<organism evidence="2 3">
    <name type="scientific">Pichia membranifaciens NRRL Y-2026</name>
    <dbReference type="NCBI Taxonomy" id="763406"/>
    <lineage>
        <taxon>Eukaryota</taxon>
        <taxon>Fungi</taxon>
        <taxon>Dikarya</taxon>
        <taxon>Ascomycota</taxon>
        <taxon>Saccharomycotina</taxon>
        <taxon>Pichiomycetes</taxon>
        <taxon>Pichiales</taxon>
        <taxon>Pichiaceae</taxon>
        <taxon>Pichia</taxon>
    </lineage>
</organism>
<dbReference type="PANTHER" id="PTHR10443">
    <property type="entry name" value="MICROSOMAL DIPEPTIDASE"/>
    <property type="match status" value="1"/>
</dbReference>
<sequence length="432" mass="48523">MDAHTQIPPGTDIERRFEALSKRFPIVDTHNDFPYALRMQLHYELSSTPQFDFDSLLTSHTDLVRMREGRIGVQFFSCWIECKTDDILSQDFNQPSSIVRDTLEQIDVVRRLVDEHSGALRFVHTADEALACFQDQGSTQIAITLGVEGLHQVDLSLGVVRQYHALGVRYITLTHNCDNPFATAASSVTGGLSDRGLTVYGRECVREMNRLGMMVDLSHVSHKTMLDVLATTQAPVLFSHSSTYALTAHERNVRDDVLLLVKKNGGVVCINFFPEFLQQRGRARVTIDDAVAHIRHVVELIGWDHVGFGSDFDGIPQGPVGLEDVSKYPDLVKRVWAATGASEEQVAKMMGMNVLRVWKQCELVAARMRQTHGPVDSNWDQRRWVFHEYCKELPELFPGAFGLKQNEYTDTQTLVNGTAHDGSEDDAAHAKN</sequence>
<dbReference type="PANTHER" id="PTHR10443:SF12">
    <property type="entry name" value="DIPEPTIDASE"/>
    <property type="match status" value="1"/>
</dbReference>
<comment type="cofactor">
    <cofactor evidence="1">
        <name>Zn(2+)</name>
        <dbReference type="ChEBI" id="CHEBI:29105"/>
    </cofactor>
</comment>
<dbReference type="EMBL" id="KV454002">
    <property type="protein sequence ID" value="ODQ47924.1"/>
    <property type="molecule type" value="Genomic_DNA"/>
</dbReference>
<dbReference type="CDD" id="cd01301">
    <property type="entry name" value="rDP_like"/>
    <property type="match status" value="1"/>
</dbReference>
<dbReference type="InterPro" id="IPR008257">
    <property type="entry name" value="Pept_M19"/>
</dbReference>
<evidence type="ECO:0000313" key="3">
    <source>
        <dbReference type="Proteomes" id="UP000094455"/>
    </source>
</evidence>
<evidence type="ECO:0000313" key="2">
    <source>
        <dbReference type="EMBL" id="ODQ47924.1"/>
    </source>
</evidence>
<evidence type="ECO:0000256" key="1">
    <source>
        <dbReference type="RuleBase" id="RU341113"/>
    </source>
</evidence>
<keyword evidence="3" id="KW-1185">Reference proteome</keyword>
<dbReference type="Pfam" id="PF01244">
    <property type="entry name" value="Peptidase_M19"/>
    <property type="match status" value="1"/>
</dbReference>
<gene>
    <name evidence="2" type="ORF">PICMEDRAFT_15794</name>
</gene>
<proteinExistence type="inferred from homology"/>
<dbReference type="STRING" id="763406.A0A1E3NP98"/>
<dbReference type="SUPFAM" id="SSF51556">
    <property type="entry name" value="Metallo-dependent hydrolases"/>
    <property type="match status" value="1"/>
</dbReference>
<dbReference type="InterPro" id="IPR032466">
    <property type="entry name" value="Metal_Hydrolase"/>
</dbReference>
<dbReference type="PROSITE" id="PS51365">
    <property type="entry name" value="RENAL_DIPEPTIDASE_2"/>
    <property type="match status" value="1"/>
</dbReference>
<keyword evidence="1" id="KW-0482">Metalloprotease</keyword>
<comment type="similarity">
    <text evidence="1">Belongs to the metallo-dependent hydrolases superfamily. Peptidase M19 family.</text>
</comment>
<name>A0A1E3NP98_9ASCO</name>